<feature type="domain" description="GH16" evidence="2">
    <location>
        <begin position="34"/>
        <end position="283"/>
    </location>
</feature>
<dbReference type="Gene3D" id="2.60.120.200">
    <property type="match status" value="1"/>
</dbReference>
<accession>K5VU94</accession>
<dbReference type="Proteomes" id="UP000008370">
    <property type="component" value="Unassembled WGS sequence"/>
</dbReference>
<dbReference type="STRING" id="650164.K5VU94"/>
<dbReference type="KEGG" id="pco:PHACADRAFT_143000"/>
<dbReference type="InterPro" id="IPR000757">
    <property type="entry name" value="Beta-glucanase-like"/>
</dbReference>
<dbReference type="GeneID" id="18908582"/>
<dbReference type="RefSeq" id="XP_007395437.1">
    <property type="nucleotide sequence ID" value="XM_007395375.1"/>
</dbReference>
<evidence type="ECO:0000256" key="1">
    <source>
        <dbReference type="SAM" id="SignalP"/>
    </source>
</evidence>
<dbReference type="PROSITE" id="PS51762">
    <property type="entry name" value="GH16_2"/>
    <property type="match status" value="1"/>
</dbReference>
<keyword evidence="4" id="KW-1185">Reference proteome</keyword>
<evidence type="ECO:0000313" key="3">
    <source>
        <dbReference type="EMBL" id="EKM55093.1"/>
    </source>
</evidence>
<dbReference type="InParanoid" id="K5VU94"/>
<dbReference type="PANTHER" id="PTHR10963">
    <property type="entry name" value="GLYCOSYL HYDROLASE-RELATED"/>
    <property type="match status" value="1"/>
</dbReference>
<dbReference type="PANTHER" id="PTHR10963:SF24">
    <property type="entry name" value="GLYCOSIDASE C21B10.07-RELATED"/>
    <property type="match status" value="1"/>
</dbReference>
<feature type="signal peptide" evidence="1">
    <location>
        <begin position="1"/>
        <end position="18"/>
    </location>
</feature>
<dbReference type="AlphaFoldDB" id="K5VU94"/>
<dbReference type="OrthoDB" id="192832at2759"/>
<proteinExistence type="predicted"/>
<gene>
    <name evidence="3" type="ORF">PHACADRAFT_143000</name>
</gene>
<dbReference type="InterPro" id="IPR050546">
    <property type="entry name" value="Glycosyl_Hydrlase_16"/>
</dbReference>
<dbReference type="SUPFAM" id="SSF49899">
    <property type="entry name" value="Concanavalin A-like lectins/glucanases"/>
    <property type="match status" value="1"/>
</dbReference>
<dbReference type="CDD" id="cd02181">
    <property type="entry name" value="GH16_fungal_Lam16A_glucanase"/>
    <property type="match status" value="1"/>
</dbReference>
<dbReference type="InterPro" id="IPR013320">
    <property type="entry name" value="ConA-like_dom_sf"/>
</dbReference>
<keyword evidence="3" id="KW-0378">Hydrolase</keyword>
<dbReference type="HOGENOM" id="CLU_016972_1_1_1"/>
<evidence type="ECO:0000313" key="4">
    <source>
        <dbReference type="Proteomes" id="UP000008370"/>
    </source>
</evidence>
<reference evidence="3 4" key="1">
    <citation type="journal article" date="2012" name="BMC Genomics">
        <title>Comparative genomics of the white-rot fungi, Phanerochaete carnosa and P. chrysosporium, to elucidate the genetic basis of the distinct wood types they colonize.</title>
        <authorList>
            <person name="Suzuki H."/>
            <person name="MacDonald J."/>
            <person name="Syed K."/>
            <person name="Salamov A."/>
            <person name="Hori C."/>
            <person name="Aerts A."/>
            <person name="Henrissat B."/>
            <person name="Wiebenga A."/>
            <person name="vanKuyk P.A."/>
            <person name="Barry K."/>
            <person name="Lindquist E."/>
            <person name="LaButti K."/>
            <person name="Lapidus A."/>
            <person name="Lucas S."/>
            <person name="Coutinho P."/>
            <person name="Gong Y."/>
            <person name="Samejima M."/>
            <person name="Mahadevan R."/>
            <person name="Abou-Zaid M."/>
            <person name="de Vries R.P."/>
            <person name="Igarashi K."/>
            <person name="Yadav J.S."/>
            <person name="Grigoriev I.V."/>
            <person name="Master E.R."/>
        </authorList>
    </citation>
    <scope>NUCLEOTIDE SEQUENCE [LARGE SCALE GENOMIC DNA]</scope>
    <source>
        <strain evidence="3 4">HHB-10118-sp</strain>
    </source>
</reference>
<dbReference type="GO" id="GO:0009251">
    <property type="term" value="P:glucan catabolic process"/>
    <property type="evidence" value="ECO:0007669"/>
    <property type="project" value="TreeGrafter"/>
</dbReference>
<dbReference type="Pfam" id="PF26113">
    <property type="entry name" value="GH16_XgeA"/>
    <property type="match status" value="1"/>
</dbReference>
<feature type="chain" id="PRO_5003888686" evidence="1">
    <location>
        <begin position="19"/>
        <end position="337"/>
    </location>
</feature>
<sequence length="337" mass="35993">MHPTSLAALALCVSQALAAIYTLSDNYVGAAFLAAWQHQAISDPTHGRVNYVDEATALAKNLTFVSADTLILRADDTTVLDPVGPGRDSVRIQSLKSYTTHVAIIDVRHMPQGCSTWPAFWETDGNDWPDGGEVDIVSVNDASPNTMTLHTGANCSMPASRPETGTPTGLDCDVHTDDNAGCGVRAPGADSYGAPLNAAGGGWYAMERTDAFVKVWFFPRSIATPLDVASGAPFVDTDSWGTPTAFFPSTADCDVGAQFDANNIIINLTFCGDWAGVPSVYSGAGCPGDCVDFVNDNPAAFVDAYWDIAAVRVYETGGGLLRHRRMNDRLHRRSNFY</sequence>
<protein>
    <submittedName>
        <fullName evidence="3">Glycoside hydrolase family 16 protein</fullName>
    </submittedName>
</protein>
<dbReference type="EMBL" id="JH930472">
    <property type="protein sequence ID" value="EKM55093.1"/>
    <property type="molecule type" value="Genomic_DNA"/>
</dbReference>
<name>K5VU94_PHACS</name>
<evidence type="ECO:0000259" key="2">
    <source>
        <dbReference type="PROSITE" id="PS51762"/>
    </source>
</evidence>
<keyword evidence="1" id="KW-0732">Signal</keyword>
<organism evidence="3 4">
    <name type="scientific">Phanerochaete carnosa (strain HHB-10118-sp)</name>
    <name type="common">White-rot fungus</name>
    <name type="synonym">Peniophora carnosa</name>
    <dbReference type="NCBI Taxonomy" id="650164"/>
    <lineage>
        <taxon>Eukaryota</taxon>
        <taxon>Fungi</taxon>
        <taxon>Dikarya</taxon>
        <taxon>Basidiomycota</taxon>
        <taxon>Agaricomycotina</taxon>
        <taxon>Agaricomycetes</taxon>
        <taxon>Polyporales</taxon>
        <taxon>Phanerochaetaceae</taxon>
        <taxon>Phanerochaete</taxon>
    </lineage>
</organism>
<dbReference type="GO" id="GO:0004553">
    <property type="term" value="F:hydrolase activity, hydrolyzing O-glycosyl compounds"/>
    <property type="evidence" value="ECO:0007669"/>
    <property type="project" value="InterPro"/>
</dbReference>